<keyword evidence="1" id="KW-0378">Hydrolase</keyword>
<name>A0A1Y2MZS6_PSEAH</name>
<gene>
    <name evidence="1" type="primary">mhqD</name>
    <name evidence="1" type="ORF">BG845_02464</name>
</gene>
<dbReference type="AlphaFoldDB" id="A0A1Y2MZS6"/>
<reference evidence="1 2" key="1">
    <citation type="submission" date="2016-09" db="EMBL/GenBank/DDBJ databases">
        <title>Pseudonocardia autotrophica DSM535, a candidate organism with high potential of specific P450 cytochromes.</title>
        <authorList>
            <person name="Grumaz C."/>
            <person name="Vainshtein Y."/>
            <person name="Kirstahler P."/>
            <person name="Sohn K."/>
        </authorList>
    </citation>
    <scope>NUCLEOTIDE SEQUENCE [LARGE SCALE GENOMIC DNA]</scope>
    <source>
        <strain evidence="1 2">DSM 535</strain>
    </source>
</reference>
<dbReference type="RefSeq" id="WP_085912729.1">
    <property type="nucleotide sequence ID" value="NZ_AP018920.1"/>
</dbReference>
<evidence type="ECO:0000313" key="2">
    <source>
        <dbReference type="Proteomes" id="UP000194360"/>
    </source>
</evidence>
<evidence type="ECO:0000313" key="1">
    <source>
        <dbReference type="EMBL" id="OSY40706.1"/>
    </source>
</evidence>
<organism evidence="1 2">
    <name type="scientific">Pseudonocardia autotrophica</name>
    <name type="common">Amycolata autotrophica</name>
    <name type="synonym">Nocardia autotrophica</name>
    <dbReference type="NCBI Taxonomy" id="2074"/>
    <lineage>
        <taxon>Bacteria</taxon>
        <taxon>Bacillati</taxon>
        <taxon>Actinomycetota</taxon>
        <taxon>Actinomycetes</taxon>
        <taxon>Pseudonocardiales</taxon>
        <taxon>Pseudonocardiaceae</taxon>
        <taxon>Pseudonocardia</taxon>
    </lineage>
</organism>
<dbReference type="SUPFAM" id="SSF53474">
    <property type="entry name" value="alpha/beta-Hydrolases"/>
    <property type="match status" value="1"/>
</dbReference>
<dbReference type="OrthoDB" id="9780848at2"/>
<comment type="caution">
    <text evidence="1">The sequence shown here is derived from an EMBL/GenBank/DDBJ whole genome shotgun (WGS) entry which is preliminary data.</text>
</comment>
<dbReference type="InterPro" id="IPR029058">
    <property type="entry name" value="AB_hydrolase_fold"/>
</dbReference>
<accession>A0A1Y2MZS6</accession>
<sequence>MTDILTRPHVWRPGTAGHPPLLLLHGTGGDEHDLLPLREHLDAAAPVLSVRGTVLENGMPRFFRRLAEGVFDEDDLRIQVDALAEFLLAAEDRYEVAAGSWTAVGFSNGANIASALMFIHPERLSGAILLAAMVPFRDGPPPSDLSGRRVLVSNGRQDPMATAVHTSTLVDQFRSAGAETTTAPHTGGHTIAPSLLPRMAGWLAEAHGDPQQA</sequence>
<dbReference type="EC" id="3.1.-.-" evidence="1"/>
<dbReference type="STRING" id="2074.BG845_02464"/>
<dbReference type="GO" id="GO:0016787">
    <property type="term" value="F:hydrolase activity"/>
    <property type="evidence" value="ECO:0007669"/>
    <property type="project" value="UniProtKB-KW"/>
</dbReference>
<keyword evidence="2" id="KW-1185">Reference proteome</keyword>
<dbReference type="EMBL" id="MIGB01000011">
    <property type="protein sequence ID" value="OSY40706.1"/>
    <property type="molecule type" value="Genomic_DNA"/>
</dbReference>
<protein>
    <submittedName>
        <fullName evidence="1">Putative hydrolase MhqD</fullName>
        <ecNumber evidence="1">3.1.-.-</ecNumber>
    </submittedName>
</protein>
<proteinExistence type="predicted"/>
<dbReference type="Proteomes" id="UP000194360">
    <property type="component" value="Unassembled WGS sequence"/>
</dbReference>
<dbReference type="Gene3D" id="3.40.50.1820">
    <property type="entry name" value="alpha/beta hydrolase"/>
    <property type="match status" value="1"/>
</dbReference>